<comment type="caution">
    <text evidence="3">The sequence shown here is derived from an EMBL/GenBank/DDBJ whole genome shotgun (WGS) entry which is preliminary data.</text>
</comment>
<feature type="chain" id="PRO_5045360556" description="BACON domain-containing protein" evidence="1">
    <location>
        <begin position="19"/>
        <end position="228"/>
    </location>
</feature>
<feature type="signal peptide" evidence="1">
    <location>
        <begin position="1"/>
        <end position="18"/>
    </location>
</feature>
<reference evidence="3 4" key="1">
    <citation type="submission" date="2020-08" db="EMBL/GenBank/DDBJ databases">
        <title>Genomic Encyclopedia of Type Strains, Phase IV (KMG-IV): sequencing the most valuable type-strain genomes for metagenomic binning, comparative biology and taxonomic classification.</title>
        <authorList>
            <person name="Goeker M."/>
        </authorList>
    </citation>
    <scope>NUCLEOTIDE SEQUENCE [LARGE SCALE GENOMIC DNA]</scope>
    <source>
        <strain evidence="3 4">DSM 102983</strain>
    </source>
</reference>
<evidence type="ECO:0000259" key="2">
    <source>
        <dbReference type="Pfam" id="PF13004"/>
    </source>
</evidence>
<accession>A0ABR6KLP9</accession>
<dbReference type="RefSeq" id="WP_183670033.1">
    <property type="nucleotide sequence ID" value="NZ_BMPB01000001.1"/>
</dbReference>
<sequence>MKKVLFLGVLLALLTACGSDDDDPAPALNVSTGEVILEAENAETTIDVKSNVAWSAVSAATDWCTVSPASGSNDGKLTIKATTNPDMKERSTTVTVKSSTLEKVITVKQDPASLESLLKGKWILDDQTSNEPAFDVMEGLTLELKDDKSAVAVINKYVTPELEIGTLEGTWSVSGQTLTLSSTLMELPVNITFEIGQVTADSFQSAMKINLPGLLPADGLPVIINRVK</sequence>
<dbReference type="Proteomes" id="UP000533637">
    <property type="component" value="Unassembled WGS sequence"/>
</dbReference>
<gene>
    <name evidence="3" type="ORF">GGQ57_001645</name>
</gene>
<dbReference type="CDD" id="cd14948">
    <property type="entry name" value="BACON"/>
    <property type="match status" value="1"/>
</dbReference>
<evidence type="ECO:0000256" key="1">
    <source>
        <dbReference type="SAM" id="SignalP"/>
    </source>
</evidence>
<dbReference type="InterPro" id="IPR013783">
    <property type="entry name" value="Ig-like_fold"/>
</dbReference>
<feature type="domain" description="BACON" evidence="2">
    <location>
        <begin position="57"/>
        <end position="110"/>
    </location>
</feature>
<keyword evidence="4" id="KW-1185">Reference proteome</keyword>
<protein>
    <recommendedName>
        <fullName evidence="2">BACON domain-containing protein</fullName>
    </recommendedName>
</protein>
<organism evidence="3 4">
    <name type="scientific">Parabacteroides faecis</name>
    <dbReference type="NCBI Taxonomy" id="1217282"/>
    <lineage>
        <taxon>Bacteria</taxon>
        <taxon>Pseudomonadati</taxon>
        <taxon>Bacteroidota</taxon>
        <taxon>Bacteroidia</taxon>
        <taxon>Bacteroidales</taxon>
        <taxon>Tannerellaceae</taxon>
        <taxon>Parabacteroides</taxon>
    </lineage>
</organism>
<keyword evidence="1" id="KW-0732">Signal</keyword>
<dbReference type="EMBL" id="JACHOC010000003">
    <property type="protein sequence ID" value="MBB4621748.1"/>
    <property type="molecule type" value="Genomic_DNA"/>
</dbReference>
<dbReference type="InterPro" id="IPR024361">
    <property type="entry name" value="BACON"/>
</dbReference>
<evidence type="ECO:0000313" key="3">
    <source>
        <dbReference type="EMBL" id="MBB4621748.1"/>
    </source>
</evidence>
<proteinExistence type="predicted"/>
<name>A0ABR6KLP9_9BACT</name>
<dbReference type="Gene3D" id="2.60.40.10">
    <property type="entry name" value="Immunoglobulins"/>
    <property type="match status" value="1"/>
</dbReference>
<dbReference type="Pfam" id="PF13004">
    <property type="entry name" value="BACON"/>
    <property type="match status" value="1"/>
</dbReference>
<dbReference type="PROSITE" id="PS51257">
    <property type="entry name" value="PROKAR_LIPOPROTEIN"/>
    <property type="match status" value="1"/>
</dbReference>
<evidence type="ECO:0000313" key="4">
    <source>
        <dbReference type="Proteomes" id="UP000533637"/>
    </source>
</evidence>